<evidence type="ECO:0000313" key="10">
    <source>
        <dbReference type="EMBL" id="SLM18351.1"/>
    </source>
</evidence>
<dbReference type="PANTHER" id="PTHR43386">
    <property type="entry name" value="OLIGOPEPTIDE TRANSPORT SYSTEM PERMEASE PROTEIN APPC"/>
    <property type="match status" value="1"/>
</dbReference>
<dbReference type="Pfam" id="PF12911">
    <property type="entry name" value="OppC_N"/>
    <property type="match status" value="1"/>
</dbReference>
<dbReference type="InterPro" id="IPR035906">
    <property type="entry name" value="MetI-like_sf"/>
</dbReference>
<dbReference type="CDD" id="cd06261">
    <property type="entry name" value="TM_PBP2"/>
    <property type="match status" value="1"/>
</dbReference>
<keyword evidence="6 8" id="KW-0472">Membrane</keyword>
<evidence type="ECO:0000259" key="9">
    <source>
        <dbReference type="PROSITE" id="PS50928"/>
    </source>
</evidence>
<reference evidence="10" key="1">
    <citation type="submission" date="2017-02" db="EMBL/GenBank/DDBJ databases">
        <authorList>
            <person name="Regsiter A."/>
            <person name="William W."/>
        </authorList>
    </citation>
    <scope>NUCLEOTIDE SEQUENCE</scope>
    <source>
        <strain evidence="10">BdmA 4</strain>
    </source>
</reference>
<name>A0A3P3XPX3_9SPIR</name>
<dbReference type="NCBIfam" id="NF045474">
    <property type="entry name" value="Opp2C"/>
    <property type="match status" value="1"/>
</dbReference>
<dbReference type="PROSITE" id="PS50928">
    <property type="entry name" value="ABC_TM1"/>
    <property type="match status" value="1"/>
</dbReference>
<feature type="transmembrane region" description="Helical" evidence="8">
    <location>
        <begin position="42"/>
        <end position="64"/>
    </location>
</feature>
<evidence type="ECO:0000256" key="1">
    <source>
        <dbReference type="ARBA" id="ARBA00004651"/>
    </source>
</evidence>
<dbReference type="Pfam" id="PF00528">
    <property type="entry name" value="BPD_transp_1"/>
    <property type="match status" value="1"/>
</dbReference>
<evidence type="ECO:0000256" key="6">
    <source>
        <dbReference type="ARBA" id="ARBA00023136"/>
    </source>
</evidence>
<dbReference type="InterPro" id="IPR000515">
    <property type="entry name" value="MetI-like"/>
</dbReference>
<proteinExistence type="inferred from homology"/>
<evidence type="ECO:0000256" key="4">
    <source>
        <dbReference type="ARBA" id="ARBA00022692"/>
    </source>
</evidence>
<dbReference type="GO" id="GO:0005886">
    <property type="term" value="C:plasma membrane"/>
    <property type="evidence" value="ECO:0007669"/>
    <property type="project" value="UniProtKB-SubCell"/>
</dbReference>
<dbReference type="PANTHER" id="PTHR43386:SF1">
    <property type="entry name" value="D,D-DIPEPTIDE TRANSPORT SYSTEM PERMEASE PROTEIN DDPC-RELATED"/>
    <property type="match status" value="1"/>
</dbReference>
<dbReference type="Gene3D" id="1.10.3720.10">
    <property type="entry name" value="MetI-like"/>
    <property type="match status" value="1"/>
</dbReference>
<evidence type="ECO:0000256" key="7">
    <source>
        <dbReference type="ARBA" id="ARBA00024202"/>
    </source>
</evidence>
<protein>
    <submittedName>
        <fullName evidence="10">D-ala-D-ala transporter subunit membrane component of ABC superfamily</fullName>
    </submittedName>
</protein>
<evidence type="ECO:0000256" key="5">
    <source>
        <dbReference type="ARBA" id="ARBA00022989"/>
    </source>
</evidence>
<evidence type="ECO:0000256" key="2">
    <source>
        <dbReference type="ARBA" id="ARBA00022448"/>
    </source>
</evidence>
<dbReference type="SUPFAM" id="SSF161098">
    <property type="entry name" value="MetI-like"/>
    <property type="match status" value="1"/>
</dbReference>
<gene>
    <name evidence="10" type="primary">ddpC</name>
    <name evidence="10" type="ORF">SPIRO4BDMA_40923</name>
</gene>
<feature type="transmembrane region" description="Helical" evidence="8">
    <location>
        <begin position="228"/>
        <end position="251"/>
    </location>
</feature>
<feature type="transmembrane region" description="Helical" evidence="8">
    <location>
        <begin position="271"/>
        <end position="292"/>
    </location>
</feature>
<keyword evidence="4 8" id="KW-0812">Transmembrane</keyword>
<comment type="subcellular location">
    <subcellularLocation>
        <location evidence="1 8">Cell membrane</location>
        <topology evidence="1 8">Multi-pass membrane protein</topology>
    </subcellularLocation>
</comment>
<accession>A0A3P3XPX3</accession>
<keyword evidence="2 8" id="KW-0813">Transport</keyword>
<keyword evidence="5 8" id="KW-1133">Transmembrane helix</keyword>
<keyword evidence="3" id="KW-1003">Cell membrane</keyword>
<dbReference type="InterPro" id="IPR025966">
    <property type="entry name" value="OppC_N"/>
</dbReference>
<comment type="similarity">
    <text evidence="7">Belongs to the binding-protein-dependent transport system permease family. OppBC subfamily.</text>
</comment>
<organism evidence="10">
    <name type="scientific">uncultured spirochete</name>
    <dbReference type="NCBI Taxonomy" id="156406"/>
    <lineage>
        <taxon>Bacteria</taxon>
        <taxon>Pseudomonadati</taxon>
        <taxon>Spirochaetota</taxon>
        <taxon>Spirochaetia</taxon>
        <taxon>Spirochaetales</taxon>
        <taxon>environmental samples</taxon>
    </lineage>
</organism>
<feature type="domain" description="ABC transmembrane type-1" evidence="9">
    <location>
        <begin position="107"/>
        <end position="292"/>
    </location>
</feature>
<feature type="transmembrane region" description="Helical" evidence="8">
    <location>
        <begin position="109"/>
        <end position="131"/>
    </location>
</feature>
<sequence>MKRTSSAAGYAKGSSWKKFLYERKPMMDDMKHSVYLWKKTPLALIGTVIIVLFLLVALFAPLLAPYDPIATDLSRKLEAPSAAHPFGLDQFGRDVLSRVIMGTRIEVQIIFIISIISITIGLIVGIVAGYFGGVIDEILMRITDIFLAFPRLVLAMAFAAALRPTLTNAIVAISLVEWTVYARLARAEAIKVRSQPYIEAIRALGASDFKIMFFHVLPMSISPVIVQLTMRMGTIILTAASLGFLGLGAQPPLPEWGAIISDGRSYLMNNWWITAFPGMAIAITVLGFNLLGDGIRDILDPRIRR</sequence>
<dbReference type="InterPro" id="IPR053385">
    <property type="entry name" value="ABC_transport_permease"/>
</dbReference>
<evidence type="ECO:0000256" key="8">
    <source>
        <dbReference type="RuleBase" id="RU363032"/>
    </source>
</evidence>
<evidence type="ECO:0000256" key="3">
    <source>
        <dbReference type="ARBA" id="ARBA00022475"/>
    </source>
</evidence>
<dbReference type="GO" id="GO:0055085">
    <property type="term" value="P:transmembrane transport"/>
    <property type="evidence" value="ECO:0007669"/>
    <property type="project" value="InterPro"/>
</dbReference>
<dbReference type="InterPro" id="IPR050366">
    <property type="entry name" value="BP-dependent_transpt_permease"/>
</dbReference>
<dbReference type="AlphaFoldDB" id="A0A3P3XPX3"/>
<dbReference type="EMBL" id="FWDO01000004">
    <property type="protein sequence ID" value="SLM18351.1"/>
    <property type="molecule type" value="Genomic_DNA"/>
</dbReference>